<dbReference type="AlphaFoldDB" id="T0YV75"/>
<evidence type="ECO:0000259" key="5">
    <source>
        <dbReference type="Pfam" id="PF02771"/>
    </source>
</evidence>
<dbReference type="SUPFAM" id="SSF56645">
    <property type="entry name" value="Acyl-CoA dehydrogenase NM domain-like"/>
    <property type="match status" value="1"/>
</dbReference>
<dbReference type="Gene3D" id="1.10.540.10">
    <property type="entry name" value="Acyl-CoA dehydrogenase/oxidase, N-terminal domain"/>
    <property type="match status" value="1"/>
</dbReference>
<comment type="caution">
    <text evidence="6">The sequence shown here is derived from an EMBL/GenBank/DDBJ whole genome shotgun (WGS) entry which is preliminary data.</text>
</comment>
<feature type="domain" description="Acyl-CoA dehydrogenase/oxidase N-terminal" evidence="5">
    <location>
        <begin position="18"/>
        <end position="112"/>
    </location>
</feature>
<dbReference type="EMBL" id="AUZX01013329">
    <property type="protein sequence ID" value="EQD35847.1"/>
    <property type="molecule type" value="Genomic_DNA"/>
</dbReference>
<name>T0YV75_9ZZZZ</name>
<dbReference type="InterPro" id="IPR037069">
    <property type="entry name" value="AcylCoA_DH/ox_N_sf"/>
</dbReference>
<reference evidence="6" key="1">
    <citation type="submission" date="2013-08" db="EMBL/GenBank/DDBJ databases">
        <authorList>
            <person name="Mendez C."/>
            <person name="Richter M."/>
            <person name="Ferrer M."/>
            <person name="Sanchez J."/>
        </authorList>
    </citation>
    <scope>NUCLEOTIDE SEQUENCE</scope>
</reference>
<gene>
    <name evidence="6" type="ORF">B1A_18085</name>
</gene>
<protein>
    <submittedName>
        <fullName evidence="6">Glutaryl-CoA dehydrogenase</fullName>
    </submittedName>
</protein>
<evidence type="ECO:0000256" key="4">
    <source>
        <dbReference type="ARBA" id="ARBA00023128"/>
    </source>
</evidence>
<evidence type="ECO:0000256" key="2">
    <source>
        <dbReference type="ARBA" id="ARBA00022946"/>
    </source>
</evidence>
<sequence>MGLSKTGPDYFDVDAMLSEDERSIRDMVHEFVAAEVMPTIGDNWLKGVFPRDLIAKMAGLGIYGPTLPEKYGGAGISQVAYGMIMQELERGDSGLRSFASVQSGLAMHAIYR</sequence>
<dbReference type="PANTHER" id="PTHR42807:SF1">
    <property type="entry name" value="GLUTARYL-COA DEHYDROGENASE, MITOCHONDRIAL"/>
    <property type="match status" value="1"/>
</dbReference>
<dbReference type="InterPro" id="IPR013786">
    <property type="entry name" value="AcylCoA_DH/ox_N"/>
</dbReference>
<evidence type="ECO:0000256" key="1">
    <source>
        <dbReference type="ARBA" id="ARBA00004173"/>
    </source>
</evidence>
<organism evidence="6">
    <name type="scientific">mine drainage metagenome</name>
    <dbReference type="NCBI Taxonomy" id="410659"/>
    <lineage>
        <taxon>unclassified sequences</taxon>
        <taxon>metagenomes</taxon>
        <taxon>ecological metagenomes</taxon>
    </lineage>
</organism>
<dbReference type="GO" id="GO:0050660">
    <property type="term" value="F:flavin adenine dinucleotide binding"/>
    <property type="evidence" value="ECO:0007669"/>
    <property type="project" value="InterPro"/>
</dbReference>
<dbReference type="GO" id="GO:0033539">
    <property type="term" value="P:fatty acid beta-oxidation using acyl-CoA dehydrogenase"/>
    <property type="evidence" value="ECO:0007669"/>
    <property type="project" value="TreeGrafter"/>
</dbReference>
<dbReference type="GO" id="GO:0005739">
    <property type="term" value="C:mitochondrion"/>
    <property type="evidence" value="ECO:0007669"/>
    <property type="project" value="UniProtKB-SubCell"/>
</dbReference>
<keyword evidence="2" id="KW-0809">Transit peptide</keyword>
<reference evidence="6" key="2">
    <citation type="journal article" date="2014" name="ISME J.">
        <title>Microbial stratification in low pH oxic and suboxic macroscopic growths along an acid mine drainage.</title>
        <authorList>
            <person name="Mendez-Garcia C."/>
            <person name="Mesa V."/>
            <person name="Sprenger R.R."/>
            <person name="Richter M."/>
            <person name="Diez M.S."/>
            <person name="Solano J."/>
            <person name="Bargiela R."/>
            <person name="Golyshina O.V."/>
            <person name="Manteca A."/>
            <person name="Ramos J.L."/>
            <person name="Gallego J.R."/>
            <person name="Llorente I."/>
            <person name="Martins Dos Santos V.A."/>
            <person name="Jensen O.N."/>
            <person name="Pelaez A.I."/>
            <person name="Sanchez J."/>
            <person name="Ferrer M."/>
        </authorList>
    </citation>
    <scope>NUCLEOTIDE SEQUENCE</scope>
</reference>
<feature type="non-terminal residue" evidence="6">
    <location>
        <position position="112"/>
    </location>
</feature>
<keyword evidence="4" id="KW-0496">Mitochondrion</keyword>
<dbReference type="InterPro" id="IPR009100">
    <property type="entry name" value="AcylCoA_DH/oxidase_NM_dom_sf"/>
</dbReference>
<dbReference type="GO" id="GO:0046949">
    <property type="term" value="P:fatty-acyl-CoA biosynthetic process"/>
    <property type="evidence" value="ECO:0007669"/>
    <property type="project" value="TreeGrafter"/>
</dbReference>
<evidence type="ECO:0000313" key="6">
    <source>
        <dbReference type="EMBL" id="EQD35847.1"/>
    </source>
</evidence>
<accession>T0YV75</accession>
<proteinExistence type="predicted"/>
<keyword evidence="3" id="KW-0560">Oxidoreductase</keyword>
<dbReference type="Pfam" id="PF02771">
    <property type="entry name" value="Acyl-CoA_dh_N"/>
    <property type="match status" value="1"/>
</dbReference>
<evidence type="ECO:0000256" key="3">
    <source>
        <dbReference type="ARBA" id="ARBA00023002"/>
    </source>
</evidence>
<dbReference type="InterPro" id="IPR052033">
    <property type="entry name" value="Glutaryl-CoA_DH_mitochondrial"/>
</dbReference>
<comment type="subcellular location">
    <subcellularLocation>
        <location evidence="1">Mitochondrion</location>
    </subcellularLocation>
</comment>
<dbReference type="PANTHER" id="PTHR42807">
    <property type="entry name" value="GLUTARYL-COA DEHYDROGENASE, MITOCHONDRIAL"/>
    <property type="match status" value="1"/>
</dbReference>
<dbReference type="GO" id="GO:0000062">
    <property type="term" value="F:fatty-acyl-CoA binding"/>
    <property type="evidence" value="ECO:0007669"/>
    <property type="project" value="TreeGrafter"/>
</dbReference>
<dbReference type="GO" id="GO:0004361">
    <property type="term" value="F:glutaryl-CoA dehydrogenase activity"/>
    <property type="evidence" value="ECO:0007669"/>
    <property type="project" value="TreeGrafter"/>
</dbReference>